<dbReference type="PANTHER" id="PTHR43877">
    <property type="entry name" value="AMINOALKYLPHOSPHONATE N-ACETYLTRANSFERASE-RELATED-RELATED"/>
    <property type="match status" value="1"/>
</dbReference>
<gene>
    <name evidence="4" type="ORF">FB566_2565</name>
</gene>
<dbReference type="InterPro" id="IPR000182">
    <property type="entry name" value="GNAT_dom"/>
</dbReference>
<accession>A0A543AWS2</accession>
<evidence type="ECO:0000259" key="3">
    <source>
        <dbReference type="PROSITE" id="PS51186"/>
    </source>
</evidence>
<dbReference type="CDD" id="cd04301">
    <property type="entry name" value="NAT_SF"/>
    <property type="match status" value="1"/>
</dbReference>
<dbReference type="AlphaFoldDB" id="A0A543AWS2"/>
<dbReference type="InterPro" id="IPR050832">
    <property type="entry name" value="Bact_Acetyltransf"/>
</dbReference>
<dbReference type="InParanoid" id="A0A543AWS2"/>
<dbReference type="InterPro" id="IPR016181">
    <property type="entry name" value="Acyl_CoA_acyltransferase"/>
</dbReference>
<dbReference type="Pfam" id="PF00583">
    <property type="entry name" value="Acetyltransf_1"/>
    <property type="match status" value="1"/>
</dbReference>
<dbReference type="Proteomes" id="UP000317043">
    <property type="component" value="Unassembled WGS sequence"/>
</dbReference>
<keyword evidence="1 4" id="KW-0808">Transferase</keyword>
<proteinExistence type="predicted"/>
<name>A0A543AWS2_9ACTN</name>
<keyword evidence="2" id="KW-0012">Acyltransferase</keyword>
<dbReference type="Gene3D" id="3.40.630.30">
    <property type="match status" value="1"/>
</dbReference>
<evidence type="ECO:0000313" key="5">
    <source>
        <dbReference type="Proteomes" id="UP000317043"/>
    </source>
</evidence>
<feature type="domain" description="N-acetyltransferase" evidence="3">
    <location>
        <begin position="1"/>
        <end position="127"/>
    </location>
</feature>
<dbReference type="PROSITE" id="PS51186">
    <property type="entry name" value="GNAT"/>
    <property type="match status" value="1"/>
</dbReference>
<evidence type="ECO:0000256" key="2">
    <source>
        <dbReference type="ARBA" id="ARBA00023315"/>
    </source>
</evidence>
<dbReference type="GO" id="GO:0016747">
    <property type="term" value="F:acyltransferase activity, transferring groups other than amino-acyl groups"/>
    <property type="evidence" value="ECO:0007669"/>
    <property type="project" value="InterPro"/>
</dbReference>
<dbReference type="SUPFAM" id="SSF55729">
    <property type="entry name" value="Acyl-CoA N-acyltransferases (Nat)"/>
    <property type="match status" value="1"/>
</dbReference>
<protein>
    <submittedName>
        <fullName evidence="4">Acetyltransferase (GNAT) family protein</fullName>
    </submittedName>
</protein>
<reference evidence="4 5" key="1">
    <citation type="submission" date="2019-06" db="EMBL/GenBank/DDBJ databases">
        <title>Sequencing the genomes of 1000 actinobacteria strains.</title>
        <authorList>
            <person name="Klenk H.-P."/>
        </authorList>
    </citation>
    <scope>NUCLEOTIDE SEQUENCE [LARGE SCALE GENOMIC DNA]</scope>
    <source>
        <strain evidence="4 5">DSM 45928</strain>
    </source>
</reference>
<organism evidence="4 5">
    <name type="scientific">Stackebrandtia endophytica</name>
    <dbReference type="NCBI Taxonomy" id="1496996"/>
    <lineage>
        <taxon>Bacteria</taxon>
        <taxon>Bacillati</taxon>
        <taxon>Actinomycetota</taxon>
        <taxon>Actinomycetes</taxon>
        <taxon>Glycomycetales</taxon>
        <taxon>Glycomycetaceae</taxon>
        <taxon>Stackebrandtia</taxon>
    </lineage>
</organism>
<sequence length="127" mass="13947">MTLPLAAEAPDTFPGLADPSTLECLLVGDLDGDLVAMGGLRARGRGRAEIVYVRVHPATRRQGIGRELMGALERRAAVAGHTDVILNTATNQPEAVAFYRALGYRDVRNETRPEWHWTLIHFEKSLA</sequence>
<dbReference type="EMBL" id="VFOW01000001">
    <property type="protein sequence ID" value="TQL77021.1"/>
    <property type="molecule type" value="Genomic_DNA"/>
</dbReference>
<comment type="caution">
    <text evidence="4">The sequence shown here is derived from an EMBL/GenBank/DDBJ whole genome shotgun (WGS) entry which is preliminary data.</text>
</comment>
<evidence type="ECO:0000313" key="4">
    <source>
        <dbReference type="EMBL" id="TQL77021.1"/>
    </source>
</evidence>
<keyword evidence="5" id="KW-1185">Reference proteome</keyword>
<evidence type="ECO:0000256" key="1">
    <source>
        <dbReference type="ARBA" id="ARBA00022679"/>
    </source>
</evidence>